<dbReference type="EMBL" id="CAMXCT010006001">
    <property type="protein sequence ID" value="CAI4013728.1"/>
    <property type="molecule type" value="Genomic_DNA"/>
</dbReference>
<dbReference type="Gene3D" id="3.30.565.10">
    <property type="entry name" value="Histidine kinase-like ATPase, C-terminal domain"/>
    <property type="match status" value="1"/>
</dbReference>
<dbReference type="PANTHER" id="PTHR11669:SF9">
    <property type="entry name" value="REPLICATION FACTOR C SUBUNIT 5"/>
    <property type="match status" value="1"/>
</dbReference>
<gene>
    <name evidence="8" type="ORF">C1SCF055_LOCUS38681</name>
</gene>
<dbReference type="InterPro" id="IPR036890">
    <property type="entry name" value="HATPase_C_sf"/>
</dbReference>
<dbReference type="InterPro" id="IPR003959">
    <property type="entry name" value="ATPase_AAA_core"/>
</dbReference>
<dbReference type="GO" id="GO:0006281">
    <property type="term" value="P:DNA repair"/>
    <property type="evidence" value="ECO:0007669"/>
    <property type="project" value="TreeGrafter"/>
</dbReference>
<dbReference type="GO" id="GO:0005634">
    <property type="term" value="C:nucleus"/>
    <property type="evidence" value="ECO:0007669"/>
    <property type="project" value="UniProtKB-SubCell"/>
</dbReference>
<dbReference type="Pfam" id="PF08542">
    <property type="entry name" value="Rep_fac_C"/>
    <property type="match status" value="1"/>
</dbReference>
<evidence type="ECO:0000256" key="5">
    <source>
        <dbReference type="ARBA" id="ARBA00022840"/>
    </source>
</evidence>
<dbReference type="Gene3D" id="1.10.8.60">
    <property type="match status" value="1"/>
</dbReference>
<evidence type="ECO:0000313" key="8">
    <source>
        <dbReference type="EMBL" id="CAI4013728.1"/>
    </source>
</evidence>
<evidence type="ECO:0000259" key="7">
    <source>
        <dbReference type="SMART" id="SM00382"/>
    </source>
</evidence>
<dbReference type="Gene3D" id="1.20.272.10">
    <property type="match status" value="1"/>
</dbReference>
<dbReference type="GO" id="GO:0003677">
    <property type="term" value="F:DNA binding"/>
    <property type="evidence" value="ECO:0007669"/>
    <property type="project" value="InterPro"/>
</dbReference>
<evidence type="ECO:0000256" key="2">
    <source>
        <dbReference type="ARBA" id="ARBA00005378"/>
    </source>
</evidence>
<dbReference type="GO" id="GO:0005663">
    <property type="term" value="C:DNA replication factor C complex"/>
    <property type="evidence" value="ECO:0007669"/>
    <property type="project" value="TreeGrafter"/>
</dbReference>
<organism evidence="8">
    <name type="scientific">Cladocopium goreaui</name>
    <dbReference type="NCBI Taxonomy" id="2562237"/>
    <lineage>
        <taxon>Eukaryota</taxon>
        <taxon>Sar</taxon>
        <taxon>Alveolata</taxon>
        <taxon>Dinophyceae</taxon>
        <taxon>Suessiales</taxon>
        <taxon>Symbiodiniaceae</taxon>
        <taxon>Cladocopium</taxon>
    </lineage>
</organism>
<dbReference type="InterPro" id="IPR013748">
    <property type="entry name" value="Rep_factorC_C"/>
</dbReference>
<dbReference type="Pfam" id="PF00004">
    <property type="entry name" value="AAA"/>
    <property type="match status" value="1"/>
</dbReference>
<keyword evidence="4" id="KW-0547">Nucleotide-binding</keyword>
<dbReference type="FunFam" id="3.40.50.300:FF:000129">
    <property type="entry name" value="Replication factor C subunit 5"/>
    <property type="match status" value="1"/>
</dbReference>
<reference evidence="8" key="1">
    <citation type="submission" date="2022-10" db="EMBL/GenBank/DDBJ databases">
        <authorList>
            <person name="Chen Y."/>
            <person name="Dougan E. K."/>
            <person name="Chan C."/>
            <person name="Rhodes N."/>
            <person name="Thang M."/>
        </authorList>
    </citation>
    <scope>NUCLEOTIDE SEQUENCE</scope>
</reference>
<dbReference type="EMBL" id="CAMXCT030006001">
    <property type="protein sequence ID" value="CAL4801040.1"/>
    <property type="molecule type" value="Genomic_DNA"/>
</dbReference>
<dbReference type="InterPro" id="IPR047854">
    <property type="entry name" value="RFC_lid"/>
</dbReference>
<dbReference type="GO" id="GO:0003689">
    <property type="term" value="F:DNA clamp loader activity"/>
    <property type="evidence" value="ECO:0007669"/>
    <property type="project" value="TreeGrafter"/>
</dbReference>
<evidence type="ECO:0000256" key="1">
    <source>
        <dbReference type="ARBA" id="ARBA00004123"/>
    </source>
</evidence>
<evidence type="ECO:0000256" key="4">
    <source>
        <dbReference type="ARBA" id="ARBA00022741"/>
    </source>
</evidence>
<dbReference type="Proteomes" id="UP001152797">
    <property type="component" value="Unassembled WGS sequence"/>
</dbReference>
<evidence type="ECO:0000256" key="6">
    <source>
        <dbReference type="ARBA" id="ARBA00023242"/>
    </source>
</evidence>
<evidence type="ECO:0000313" key="9">
    <source>
        <dbReference type="EMBL" id="CAL4801040.1"/>
    </source>
</evidence>
<protein>
    <submittedName>
        <fullName evidence="9">Replication factor C subunit 5 (Activator 1 36 kDa subunit) (A1 36 kDa subunit) (Activator 1 subunit 5) (Replication factor C 36 kDa subunit) (RF-C 36 kDa subunit) (RFC36)</fullName>
    </submittedName>
</protein>
<dbReference type="CDD" id="cd18140">
    <property type="entry name" value="HLD_clamp_RFC"/>
    <property type="match status" value="1"/>
</dbReference>
<dbReference type="InterPro" id="IPR008921">
    <property type="entry name" value="DNA_pol3_clamp-load_cplx_C"/>
</dbReference>
<dbReference type="GO" id="GO:0005524">
    <property type="term" value="F:ATP binding"/>
    <property type="evidence" value="ECO:0007669"/>
    <property type="project" value="UniProtKB-KW"/>
</dbReference>
<evidence type="ECO:0000313" key="10">
    <source>
        <dbReference type="Proteomes" id="UP001152797"/>
    </source>
</evidence>
<comment type="subcellular location">
    <subcellularLocation>
        <location evidence="1">Nucleus</location>
    </subcellularLocation>
</comment>
<dbReference type="NCBIfam" id="NF001679">
    <property type="entry name" value="PRK00440.1"/>
    <property type="match status" value="1"/>
</dbReference>
<dbReference type="PANTHER" id="PTHR11669">
    <property type="entry name" value="REPLICATION FACTOR C / DNA POLYMERASE III GAMMA-TAU SUBUNIT"/>
    <property type="match status" value="1"/>
</dbReference>
<keyword evidence="5" id="KW-0067">ATP-binding</keyword>
<accession>A0A9P1DS01</accession>
<dbReference type="SUPFAM" id="SSF55874">
    <property type="entry name" value="ATPase domain of HSP90 chaperone/DNA topoisomerase II/histidine kinase"/>
    <property type="match status" value="1"/>
</dbReference>
<dbReference type="InterPro" id="IPR050238">
    <property type="entry name" value="DNA_Rep/Repair_Clamp_Loader"/>
</dbReference>
<keyword evidence="10" id="KW-1185">Reference proteome</keyword>
<dbReference type="GO" id="GO:0006261">
    <property type="term" value="P:DNA-templated DNA replication"/>
    <property type="evidence" value="ECO:0007669"/>
    <property type="project" value="TreeGrafter"/>
</dbReference>
<dbReference type="Gene3D" id="3.40.50.300">
    <property type="entry name" value="P-loop containing nucleotide triphosphate hydrolases"/>
    <property type="match status" value="1"/>
</dbReference>
<dbReference type="AlphaFoldDB" id="A0A9P1DS01"/>
<comment type="caution">
    <text evidence="8">The sequence shown here is derived from an EMBL/GenBank/DDBJ whole genome shotgun (WGS) entry which is preliminary data.</text>
</comment>
<dbReference type="SUPFAM" id="SSF48019">
    <property type="entry name" value="post-AAA+ oligomerization domain-like"/>
    <property type="match status" value="1"/>
</dbReference>
<keyword evidence="6" id="KW-0539">Nucleus</keyword>
<dbReference type="CDD" id="cd00009">
    <property type="entry name" value="AAA"/>
    <property type="match status" value="1"/>
</dbReference>
<name>A0A9P1DS01_9DINO</name>
<evidence type="ECO:0000256" key="3">
    <source>
        <dbReference type="ARBA" id="ARBA00022705"/>
    </source>
</evidence>
<dbReference type="OrthoDB" id="4199794at2759"/>
<dbReference type="InterPro" id="IPR027417">
    <property type="entry name" value="P-loop_NTPase"/>
</dbReference>
<comment type="similarity">
    <text evidence="2">Belongs to the activator 1 small subunits family.</text>
</comment>
<dbReference type="EMBL" id="CAMXCT020006001">
    <property type="protein sequence ID" value="CAL1167103.1"/>
    <property type="molecule type" value="Genomic_DNA"/>
</dbReference>
<sequence length="816" mass="90143">MSQSSAHASYGVGLPLSRLYAQYLGGSLNLMSMPGEGTTAFLHLKRPLDAQIHGVCNEMPVSSFPFGMARNVRLEMGSAAYDSRRRAQHFHPDCIDCVECIDGSRDNVIPHSHGTRATHKTLARLMPCGVKTSQAWQRGSGALVEKIGNIHHYSNGLGHLIPTGWSTDGSGGVFRSILRAARTETPWRRLLLEHCGLKETTSARVRLWWFYSRKDDEKKHSFRELDRETIGEELPGHVRVVSKVIPVDADGKVARGNEKTSGEKLAEQIFQAASDPSFKPQVDVTCAEVSAGCAGQLSQFFWDSNLLSPPEGPQSSEVVDIIVAPNVFISWRKASPEGRAVARMREIDLVQRNGIGMSTMDVVMVADEASAAPALLPWVEKYRPSSLDQLVAHEDIIRMIERMMKKQTLPHMLLHGPPGTGKTSTIIALAKTMYKQRYKSMTLEMNASDARGIDVVREQIKTFVSVKQLFASVEGQPKLVILDEADNMTSAAQFALRRMIEQYASNCRFILICNYSSKIIPALQSRCTKLRFAPLSEEQILGRLHHIADCEKIHLSQDGAKAIVKVGGGDMRKVINIFQTTSMGHKGHVDAKAVYASTGVPSPEEITHFLKTLLNGSVSFAASLKSLKAMLNAKGYALDDFLQLMHKELIQQDLPVRQRLHLTVQLADVDWRLKQGCGDSIQLGAIIGIFQEARALGGEEMRTFLEACEDPVYTTGDQSLAEAMWMGKVPCVKPDAKVQQWHLALTAKIQGVMEKVPDLGAELRKLVTDEKAQQVAVRRSKEHSEACERQIIAQLGCPPSQWNSIQQVLARSGMLG</sequence>
<dbReference type="SMART" id="SM00382">
    <property type="entry name" value="AAA"/>
    <property type="match status" value="1"/>
</dbReference>
<dbReference type="GO" id="GO:0016887">
    <property type="term" value="F:ATP hydrolysis activity"/>
    <property type="evidence" value="ECO:0007669"/>
    <property type="project" value="InterPro"/>
</dbReference>
<dbReference type="SUPFAM" id="SSF52540">
    <property type="entry name" value="P-loop containing nucleoside triphosphate hydrolases"/>
    <property type="match status" value="1"/>
</dbReference>
<feature type="domain" description="AAA+ ATPase" evidence="7">
    <location>
        <begin position="408"/>
        <end position="538"/>
    </location>
</feature>
<dbReference type="InterPro" id="IPR003593">
    <property type="entry name" value="AAA+_ATPase"/>
</dbReference>
<proteinExistence type="inferred from homology"/>
<reference evidence="9 10" key="2">
    <citation type="submission" date="2024-05" db="EMBL/GenBank/DDBJ databases">
        <authorList>
            <person name="Chen Y."/>
            <person name="Shah S."/>
            <person name="Dougan E. K."/>
            <person name="Thang M."/>
            <person name="Chan C."/>
        </authorList>
    </citation>
    <scope>NUCLEOTIDE SEQUENCE [LARGE SCALE GENOMIC DNA]</scope>
</reference>
<keyword evidence="3" id="KW-0235">DNA replication</keyword>